<keyword evidence="1" id="KW-0732">Signal</keyword>
<feature type="chain" id="PRO_5047391494" evidence="1">
    <location>
        <begin position="19"/>
        <end position="164"/>
    </location>
</feature>
<dbReference type="RefSeq" id="WP_265679955.1">
    <property type="nucleotide sequence ID" value="NZ_CP120863.1"/>
</dbReference>
<feature type="signal peptide" evidence="1">
    <location>
        <begin position="1"/>
        <end position="18"/>
    </location>
</feature>
<evidence type="ECO:0000313" key="3">
    <source>
        <dbReference type="Proteomes" id="UP001209803"/>
    </source>
</evidence>
<accession>A0ABY8F3J5</accession>
<protein>
    <submittedName>
        <fullName evidence="2">Uncharacterized protein</fullName>
    </submittedName>
</protein>
<evidence type="ECO:0000313" key="2">
    <source>
        <dbReference type="EMBL" id="WFE90073.1"/>
    </source>
</evidence>
<organism evidence="2 3">
    <name type="scientific">Roseibium porphyridii</name>
    <dbReference type="NCBI Taxonomy" id="2866279"/>
    <lineage>
        <taxon>Bacteria</taxon>
        <taxon>Pseudomonadati</taxon>
        <taxon>Pseudomonadota</taxon>
        <taxon>Alphaproteobacteria</taxon>
        <taxon>Hyphomicrobiales</taxon>
        <taxon>Stappiaceae</taxon>
        <taxon>Roseibium</taxon>
    </lineage>
</organism>
<evidence type="ECO:0000256" key="1">
    <source>
        <dbReference type="SAM" id="SignalP"/>
    </source>
</evidence>
<name>A0ABY8F3J5_9HYPH</name>
<keyword evidence="3" id="KW-1185">Reference proteome</keyword>
<reference evidence="2 3" key="1">
    <citation type="submission" date="2023-03" db="EMBL/GenBank/DDBJ databases">
        <title>Roseibium porphyridii sp. nov. and Roseibium rhodosorbium sp. nov. isolated from marine algae, Porphyridium cruentum and Rhodosorus marinus, respectively.</title>
        <authorList>
            <person name="Lee M.W."/>
            <person name="Choi B.J."/>
            <person name="Lee J.K."/>
            <person name="Choi D.G."/>
            <person name="Baek J.H."/>
            <person name="Bayburt H."/>
            <person name="Kim J.M."/>
            <person name="Han D.M."/>
            <person name="Kim K.H."/>
            <person name="Jeon C.O."/>
        </authorList>
    </citation>
    <scope>NUCLEOTIDE SEQUENCE [LARGE SCALE GENOMIC DNA]</scope>
    <source>
        <strain evidence="2 3">KMA01</strain>
    </source>
</reference>
<dbReference type="EMBL" id="CP120863">
    <property type="protein sequence ID" value="WFE90073.1"/>
    <property type="molecule type" value="Genomic_DNA"/>
</dbReference>
<gene>
    <name evidence="2" type="ORF">K1718_01625</name>
</gene>
<proteinExistence type="predicted"/>
<dbReference type="Proteomes" id="UP001209803">
    <property type="component" value="Chromosome"/>
</dbReference>
<sequence length="164" mass="17826">MMVLALFAVSGTATTTLAADGAVDAYLPVADATLKSSYAKLMEQENISSTDKLFAHRIDGCIRGSKHKTIHAVQDRGLPRGPEYPTFVFVSEPNHDDMQLIQKAFAGRHLYFLDETACRPDACLLSAEKGYSDICLADGSGSPGENLPGLRQDFWSDLLKLFGL</sequence>